<reference evidence="3 4" key="1">
    <citation type="submission" date="2024-04" db="EMBL/GenBank/DDBJ databases">
        <authorList>
            <person name="Rising A."/>
            <person name="Reimegard J."/>
            <person name="Sonavane S."/>
            <person name="Akerstrom W."/>
            <person name="Nylinder S."/>
            <person name="Hedman E."/>
            <person name="Kallberg Y."/>
        </authorList>
    </citation>
    <scope>NUCLEOTIDE SEQUENCE [LARGE SCALE GENOMIC DNA]</scope>
</reference>
<name>A0AAV1YYP5_9ARAC</name>
<feature type="chain" id="PRO_5043999132" evidence="2">
    <location>
        <begin position="17"/>
        <end position="177"/>
    </location>
</feature>
<evidence type="ECO:0000256" key="1">
    <source>
        <dbReference type="SAM" id="MobiDB-lite"/>
    </source>
</evidence>
<organism evidence="3 4">
    <name type="scientific">Larinioides sclopetarius</name>
    <dbReference type="NCBI Taxonomy" id="280406"/>
    <lineage>
        <taxon>Eukaryota</taxon>
        <taxon>Metazoa</taxon>
        <taxon>Ecdysozoa</taxon>
        <taxon>Arthropoda</taxon>
        <taxon>Chelicerata</taxon>
        <taxon>Arachnida</taxon>
        <taxon>Araneae</taxon>
        <taxon>Araneomorphae</taxon>
        <taxon>Entelegynae</taxon>
        <taxon>Araneoidea</taxon>
        <taxon>Araneidae</taxon>
        <taxon>Larinioides</taxon>
    </lineage>
</organism>
<feature type="region of interest" description="Disordered" evidence="1">
    <location>
        <begin position="24"/>
        <end position="177"/>
    </location>
</feature>
<dbReference type="AlphaFoldDB" id="A0AAV1YYP5"/>
<evidence type="ECO:0000313" key="3">
    <source>
        <dbReference type="EMBL" id="CAL1263110.1"/>
    </source>
</evidence>
<sequence length="177" mass="18449">MKSIIILAACLLLVSGEKSKKLVKAKLPEKSTQDLDTQEARPSYNTYPAPPKNEYGLVHDYPHSGYGKVEDQHQSGGYRKGVEASSGYGGGYGGGYDNRGPLLPSAYGKSKGPYASGGSDAHPDSYEKPVGGYGEPPSSYSKPVSGYGGSYSGPSSSLSGGYSKPVSGYSSHSKYGS</sequence>
<feature type="compositionally biased region" description="Polar residues" evidence="1">
    <location>
        <begin position="168"/>
        <end position="177"/>
    </location>
</feature>
<evidence type="ECO:0000256" key="2">
    <source>
        <dbReference type="SAM" id="SignalP"/>
    </source>
</evidence>
<dbReference type="Proteomes" id="UP001497382">
    <property type="component" value="Unassembled WGS sequence"/>
</dbReference>
<feature type="compositionally biased region" description="Low complexity" evidence="1">
    <location>
        <begin position="136"/>
        <end position="145"/>
    </location>
</feature>
<gene>
    <name evidence="3" type="ORF">LARSCL_LOCUS1354</name>
</gene>
<protein>
    <submittedName>
        <fullName evidence="3">Uncharacterized protein</fullName>
    </submittedName>
</protein>
<keyword evidence="4" id="KW-1185">Reference proteome</keyword>
<evidence type="ECO:0000313" key="4">
    <source>
        <dbReference type="Proteomes" id="UP001497382"/>
    </source>
</evidence>
<comment type="caution">
    <text evidence="3">The sequence shown here is derived from an EMBL/GenBank/DDBJ whole genome shotgun (WGS) entry which is preliminary data.</text>
</comment>
<feature type="non-terminal residue" evidence="3">
    <location>
        <position position="177"/>
    </location>
</feature>
<proteinExistence type="predicted"/>
<dbReference type="EMBL" id="CAXIEN010000007">
    <property type="protein sequence ID" value="CAL1263110.1"/>
    <property type="molecule type" value="Genomic_DNA"/>
</dbReference>
<accession>A0AAV1YYP5</accession>
<feature type="compositionally biased region" description="Low complexity" evidence="1">
    <location>
        <begin position="152"/>
        <end position="167"/>
    </location>
</feature>
<feature type="signal peptide" evidence="2">
    <location>
        <begin position="1"/>
        <end position="16"/>
    </location>
</feature>
<keyword evidence="2" id="KW-0732">Signal</keyword>
<feature type="compositionally biased region" description="Gly residues" evidence="1">
    <location>
        <begin position="87"/>
        <end position="97"/>
    </location>
</feature>